<feature type="compositionally biased region" description="Low complexity" evidence="5">
    <location>
        <begin position="776"/>
        <end position="790"/>
    </location>
</feature>
<dbReference type="GO" id="GO:0006661">
    <property type="term" value="P:phosphatidylinositol biosynthetic process"/>
    <property type="evidence" value="ECO:0007669"/>
    <property type="project" value="InterPro"/>
</dbReference>
<protein>
    <recommendedName>
        <fullName evidence="6">Vacuolar protein 14 C-terminal Fig4-binding domain-containing protein</fullName>
    </recommendedName>
</protein>
<dbReference type="InterPro" id="IPR011989">
    <property type="entry name" value="ARM-like"/>
</dbReference>
<dbReference type="InterPro" id="IPR026825">
    <property type="entry name" value="Vac14"/>
</dbReference>
<dbReference type="PANTHER" id="PTHR16023:SF0">
    <property type="entry name" value="PROTEIN VAC14 HOMOLOG"/>
    <property type="match status" value="1"/>
</dbReference>
<dbReference type="Gene3D" id="1.25.10.10">
    <property type="entry name" value="Leucine-rich Repeat Variant"/>
    <property type="match status" value="2"/>
</dbReference>
<evidence type="ECO:0000256" key="3">
    <source>
        <dbReference type="ARBA" id="ARBA00022737"/>
    </source>
</evidence>
<dbReference type="InterPro" id="IPR021841">
    <property type="entry name" value="VAC14_Fig4p-bd"/>
</dbReference>
<comment type="subcellular location">
    <subcellularLocation>
        <location evidence="1">Endomembrane system</location>
    </subcellularLocation>
</comment>
<evidence type="ECO:0000313" key="8">
    <source>
        <dbReference type="EMBL" id="KAA0159826.1"/>
    </source>
</evidence>
<keyword evidence="3" id="KW-0677">Repeat</keyword>
<organism evidence="8 9">
    <name type="scientific">Cafeteria roenbergensis</name>
    <name type="common">Marine flagellate</name>
    <dbReference type="NCBI Taxonomy" id="33653"/>
    <lineage>
        <taxon>Eukaryota</taxon>
        <taxon>Sar</taxon>
        <taxon>Stramenopiles</taxon>
        <taxon>Bigyra</taxon>
        <taxon>Opalozoa</taxon>
        <taxon>Bicosoecida</taxon>
        <taxon>Cafeteriaceae</taxon>
        <taxon>Cafeteria</taxon>
    </lineage>
</organism>
<gene>
    <name evidence="8" type="ORF">FNF28_05636</name>
    <name evidence="7" type="ORF">FNF31_04964</name>
</gene>
<keyword evidence="4" id="KW-0472">Membrane</keyword>
<comment type="similarity">
    <text evidence="2">Belongs to the VAC14 family.</text>
</comment>
<evidence type="ECO:0000259" key="6">
    <source>
        <dbReference type="Pfam" id="PF11916"/>
    </source>
</evidence>
<dbReference type="Pfam" id="PF12755">
    <property type="entry name" value="Vac14_Fab1_bd"/>
    <property type="match status" value="1"/>
</dbReference>
<dbReference type="PANTHER" id="PTHR16023">
    <property type="entry name" value="TAX1 BINDING PROTEIN-RELATED"/>
    <property type="match status" value="1"/>
</dbReference>
<name>A0A5A8D3A8_CAFRO</name>
<reference evidence="9 10" key="1">
    <citation type="submission" date="2019-07" db="EMBL/GenBank/DDBJ databases">
        <title>Genomes of Cafeteria roenbergensis.</title>
        <authorList>
            <person name="Fischer M.G."/>
            <person name="Hackl T."/>
            <person name="Roman M."/>
        </authorList>
    </citation>
    <scope>NUCLEOTIDE SEQUENCE [LARGE SCALE GENOMIC DNA]</scope>
    <source>
        <strain evidence="7 10">Cflag</strain>
        <strain evidence="8 9">RCC970-E3</strain>
    </source>
</reference>
<dbReference type="EMBL" id="VLTL01000119">
    <property type="protein sequence ID" value="KAA0159826.1"/>
    <property type="molecule type" value="Genomic_DNA"/>
</dbReference>
<dbReference type="AlphaFoldDB" id="A0A5A8D3A8"/>
<evidence type="ECO:0000256" key="5">
    <source>
        <dbReference type="SAM" id="MobiDB-lite"/>
    </source>
</evidence>
<evidence type="ECO:0000256" key="1">
    <source>
        <dbReference type="ARBA" id="ARBA00004308"/>
    </source>
</evidence>
<comment type="caution">
    <text evidence="8">The sequence shown here is derived from an EMBL/GenBank/DDBJ whole genome shotgun (WGS) entry which is preliminary data.</text>
</comment>
<dbReference type="SUPFAM" id="SSF48371">
    <property type="entry name" value="ARM repeat"/>
    <property type="match status" value="1"/>
</dbReference>
<proteinExistence type="inferred from homology"/>
<evidence type="ECO:0000256" key="4">
    <source>
        <dbReference type="ARBA" id="ARBA00023136"/>
    </source>
</evidence>
<dbReference type="InterPro" id="IPR016024">
    <property type="entry name" value="ARM-type_fold"/>
</dbReference>
<evidence type="ECO:0000313" key="9">
    <source>
        <dbReference type="Proteomes" id="UP000324907"/>
    </source>
</evidence>
<evidence type="ECO:0000313" key="10">
    <source>
        <dbReference type="Proteomes" id="UP000325113"/>
    </source>
</evidence>
<evidence type="ECO:0000256" key="2">
    <source>
        <dbReference type="ARBA" id="ARBA00010225"/>
    </source>
</evidence>
<feature type="domain" description="Vacuolar protein 14 C-terminal Fig4-binding" evidence="6">
    <location>
        <begin position="457"/>
        <end position="691"/>
    </location>
</feature>
<dbReference type="Proteomes" id="UP000324907">
    <property type="component" value="Unassembled WGS sequence"/>
</dbReference>
<sequence length="812" mass="85724">MAASGGAPLDADMLDVLPRLHDSSEARRKEACKAIQGRIRDLMHSRDDGRIRTLIGAIAKTLVGGPGLSERIGGLFGLSAASTALGSQIRPYLDVIVTAAVTALDDDRPGVRFAGCEALYNVAKVARSSMLRPDLFRAVFVAMLSVVGDATESEVRSGAWLLSTMMLDIAAAQGDALDLPLFLDLFRAHSQAANPHIRQALLTWLAQLDSVPGLDVGDCLPQFLGSLLLMLQDPNGPVRSETHKVLLHFLRQLQSLTPDELAARVDLPAVVTILTDSSVAPHEFTRMVVFDWIAAVVRAAGERLRGQFPVLTGAVLRAVSDAHQTVMTTALLINQDLTRLVRFTEEGVPFEAVAGQVLTGLGHVQPLTRRTALSWVAMLLDRSPAKLMAMASDFLGQILDNAAGECDDDELSLHIQVLALMARREADEGEAADGEGSFGDRMLREVAELLRDSSNGLLERRGSYVLRHLCVVMDPARVFTVLARHLWAIEAGAEDDPMEDEDKDDVAEPDAVAADAAGGESELADEESAEFAFVVVEMMALVLLTAPELAPLRARLQPSVPAAIVPPMAGGSLAEAKHTPETAAEVFSCLFKTWACNPVASLLLCLLAEQYEVACGIVQRLAAEPITVALLMQLDRTVQLLESPCFLQLRLHLCEPSHPGHSHLLRALYGVLMALPQSTAFHTLRDRLTSVTSLHIGLSMAASGAKAGGGAAFSGQLAASVDVAALLDDYSSAQRRRAARSIAGEAEEAAAAEAGLRGWASRPAGDGGAASRPADGAGATSGAGAAAAGGASTLAPMRLPAAPAAASGQRPQ</sequence>
<dbReference type="Proteomes" id="UP000325113">
    <property type="component" value="Unassembled WGS sequence"/>
</dbReference>
<accession>A0A5A8D3A8</accession>
<evidence type="ECO:0000313" key="7">
    <source>
        <dbReference type="EMBL" id="KAA0159235.1"/>
    </source>
</evidence>
<feature type="region of interest" description="Disordered" evidence="5">
    <location>
        <begin position="761"/>
        <end position="790"/>
    </location>
</feature>
<dbReference type="EMBL" id="VLTM01000056">
    <property type="protein sequence ID" value="KAA0159235.1"/>
    <property type="molecule type" value="Genomic_DNA"/>
</dbReference>
<dbReference type="GO" id="GO:0070772">
    <property type="term" value="C:PAS complex"/>
    <property type="evidence" value="ECO:0007669"/>
    <property type="project" value="InterPro"/>
</dbReference>
<dbReference type="Pfam" id="PF11916">
    <property type="entry name" value="Vac14_Fig4_bd"/>
    <property type="match status" value="1"/>
</dbReference>
<dbReference type="GO" id="GO:0010008">
    <property type="term" value="C:endosome membrane"/>
    <property type="evidence" value="ECO:0007669"/>
    <property type="project" value="TreeGrafter"/>
</dbReference>